<dbReference type="InterPro" id="IPR012127">
    <property type="entry name" value="Cyt_c_prime"/>
</dbReference>
<dbReference type="GO" id="GO:0005506">
    <property type="term" value="F:iron ion binding"/>
    <property type="evidence" value="ECO:0007669"/>
    <property type="project" value="InterPro"/>
</dbReference>
<dbReference type="InterPro" id="IPR002321">
    <property type="entry name" value="Cyt_c_II"/>
</dbReference>
<dbReference type="Proteomes" id="UP001169823">
    <property type="component" value="Unassembled WGS sequence"/>
</dbReference>
<gene>
    <name evidence="2" type="ORF">Q4494_13765</name>
</gene>
<name>A0AAW7XYZ8_9RHOB</name>
<feature type="signal peptide" evidence="1">
    <location>
        <begin position="1"/>
        <end position="24"/>
    </location>
</feature>
<sequence>MRKLLLSTVIAATAATTAATGAFAQSASDVAKARRAFYTLVNFEMATLGGMAQGKVDYDADLASQSAGDLMSLASLHTADYFAPGSSNEDIPGETRAKSDIWDDMEGLQEKGMAFYQAIADLNEVAGNGLEALQPAMGKVGGTCKACHDDFRAKDF</sequence>
<reference evidence="2" key="1">
    <citation type="submission" date="2023-07" db="EMBL/GenBank/DDBJ databases">
        <title>Genome content predicts the carbon catabolic preferences of heterotrophic bacteria.</title>
        <authorList>
            <person name="Gralka M."/>
        </authorList>
    </citation>
    <scope>NUCLEOTIDE SEQUENCE</scope>
    <source>
        <strain evidence="2">I2M02</strain>
    </source>
</reference>
<keyword evidence="1" id="KW-0732">Signal</keyword>
<dbReference type="GO" id="GO:0009055">
    <property type="term" value="F:electron transfer activity"/>
    <property type="evidence" value="ECO:0007669"/>
    <property type="project" value="InterPro"/>
</dbReference>
<dbReference type="Pfam" id="PF01322">
    <property type="entry name" value="Cytochrom_C_2"/>
    <property type="match status" value="1"/>
</dbReference>
<proteinExistence type="predicted"/>
<protein>
    <submittedName>
        <fullName evidence="2">Cytochrome c</fullName>
    </submittedName>
</protein>
<evidence type="ECO:0000256" key="1">
    <source>
        <dbReference type="SAM" id="SignalP"/>
    </source>
</evidence>
<comment type="caution">
    <text evidence="2">The sequence shown here is derived from an EMBL/GenBank/DDBJ whole genome shotgun (WGS) entry which is preliminary data.</text>
</comment>
<dbReference type="GO" id="GO:0020037">
    <property type="term" value="F:heme binding"/>
    <property type="evidence" value="ECO:0007669"/>
    <property type="project" value="InterPro"/>
</dbReference>
<dbReference type="PIRSF" id="PIRSF000027">
    <property type="entry name" value="Cytc_c_prime"/>
    <property type="match status" value="1"/>
</dbReference>
<dbReference type="EMBL" id="JAUOPJ010000011">
    <property type="protein sequence ID" value="MDO6458152.1"/>
    <property type="molecule type" value="Genomic_DNA"/>
</dbReference>
<evidence type="ECO:0000313" key="3">
    <source>
        <dbReference type="Proteomes" id="UP001169823"/>
    </source>
</evidence>
<dbReference type="AlphaFoldDB" id="A0AAW7XYZ8"/>
<dbReference type="RefSeq" id="WP_216044139.1">
    <property type="nucleotide sequence ID" value="NZ_JAHKPE010000019.1"/>
</dbReference>
<organism evidence="2 3">
    <name type="scientific">Celeribacter halophilus</name>
    <dbReference type="NCBI Taxonomy" id="576117"/>
    <lineage>
        <taxon>Bacteria</taxon>
        <taxon>Pseudomonadati</taxon>
        <taxon>Pseudomonadota</taxon>
        <taxon>Alphaproteobacteria</taxon>
        <taxon>Rhodobacterales</taxon>
        <taxon>Roseobacteraceae</taxon>
        <taxon>Celeribacter</taxon>
    </lineage>
</organism>
<feature type="chain" id="PRO_5043656136" evidence="1">
    <location>
        <begin position="25"/>
        <end position="156"/>
    </location>
</feature>
<accession>A0AAW7XYZ8</accession>
<evidence type="ECO:0000313" key="2">
    <source>
        <dbReference type="EMBL" id="MDO6458152.1"/>
    </source>
</evidence>
<dbReference type="PROSITE" id="PS51009">
    <property type="entry name" value="CYTCII"/>
    <property type="match status" value="1"/>
</dbReference>